<dbReference type="FunFam" id="3.10.290.10:FF:000003">
    <property type="entry name" value="Pseudouridine synthase"/>
    <property type="match status" value="1"/>
</dbReference>
<name>A0A2H0N2B2_9BACT</name>
<dbReference type="SMART" id="SM00363">
    <property type="entry name" value="S4"/>
    <property type="match status" value="1"/>
</dbReference>
<dbReference type="GO" id="GO:0003723">
    <property type="term" value="F:RNA binding"/>
    <property type="evidence" value="ECO:0007669"/>
    <property type="project" value="UniProtKB-KW"/>
</dbReference>
<dbReference type="Pfam" id="PF00849">
    <property type="entry name" value="PseudoU_synth_2"/>
    <property type="match status" value="1"/>
</dbReference>
<dbReference type="InterPro" id="IPR018496">
    <property type="entry name" value="PsdUridine_synth_RsuA/RluB_CS"/>
</dbReference>
<dbReference type="Proteomes" id="UP000229782">
    <property type="component" value="Unassembled WGS sequence"/>
</dbReference>
<dbReference type="InterPro" id="IPR050343">
    <property type="entry name" value="RsuA_PseudoU_synthase"/>
</dbReference>
<dbReference type="InterPro" id="IPR006145">
    <property type="entry name" value="PsdUridine_synth_RsuA/RluA"/>
</dbReference>
<accession>A0A2H0N2B2</accession>
<dbReference type="InterPro" id="IPR042092">
    <property type="entry name" value="PsdUridine_s_RsuA/RluB/E/F_cat"/>
</dbReference>
<protein>
    <recommendedName>
        <fullName evidence="4">Pseudouridine synthase</fullName>
        <ecNumber evidence="4">5.4.99.-</ecNumber>
    </recommendedName>
</protein>
<reference evidence="6 7" key="1">
    <citation type="submission" date="2017-09" db="EMBL/GenBank/DDBJ databases">
        <title>Depth-based differentiation of microbial function through sediment-hosted aquifers and enrichment of novel symbionts in the deep terrestrial subsurface.</title>
        <authorList>
            <person name="Probst A.J."/>
            <person name="Ladd B."/>
            <person name="Jarett J.K."/>
            <person name="Geller-Mcgrath D.E."/>
            <person name="Sieber C.M."/>
            <person name="Emerson J.B."/>
            <person name="Anantharaman K."/>
            <person name="Thomas B.C."/>
            <person name="Malmstrom R."/>
            <person name="Stieglmeier M."/>
            <person name="Klingl A."/>
            <person name="Woyke T."/>
            <person name="Ryan C.M."/>
            <person name="Banfield J.F."/>
        </authorList>
    </citation>
    <scope>NUCLEOTIDE SEQUENCE [LARGE SCALE GENOMIC DNA]</scope>
    <source>
        <strain evidence="6">CG11_big_fil_rev_8_21_14_0_20_43_7</strain>
    </source>
</reference>
<evidence type="ECO:0000256" key="1">
    <source>
        <dbReference type="ARBA" id="ARBA00008348"/>
    </source>
</evidence>
<evidence type="ECO:0000256" key="2">
    <source>
        <dbReference type="ARBA" id="ARBA00023235"/>
    </source>
</evidence>
<dbReference type="PANTHER" id="PTHR47683:SF2">
    <property type="entry name" value="RNA-BINDING S4 DOMAIN-CONTAINING PROTEIN"/>
    <property type="match status" value="1"/>
</dbReference>
<dbReference type="CDD" id="cd00165">
    <property type="entry name" value="S4"/>
    <property type="match status" value="1"/>
</dbReference>
<organism evidence="6 7">
    <name type="scientific">Candidatus Magasanikbacteria bacterium CG11_big_fil_rev_8_21_14_0_20_43_7</name>
    <dbReference type="NCBI Taxonomy" id="1974654"/>
    <lineage>
        <taxon>Bacteria</taxon>
        <taxon>Candidatus Magasanikiibacteriota</taxon>
    </lineage>
</organism>
<dbReference type="InterPro" id="IPR000748">
    <property type="entry name" value="PsdUridine_synth_RsuA/RluB/E/F"/>
</dbReference>
<dbReference type="Gene3D" id="3.30.70.580">
    <property type="entry name" value="Pseudouridine synthase I, catalytic domain, N-terminal subdomain"/>
    <property type="match status" value="1"/>
</dbReference>
<proteinExistence type="inferred from homology"/>
<evidence type="ECO:0000313" key="7">
    <source>
        <dbReference type="Proteomes" id="UP000229782"/>
    </source>
</evidence>
<dbReference type="Gene3D" id="3.10.290.10">
    <property type="entry name" value="RNA-binding S4 domain"/>
    <property type="match status" value="1"/>
</dbReference>
<dbReference type="GO" id="GO:0120159">
    <property type="term" value="F:rRNA pseudouridine synthase activity"/>
    <property type="evidence" value="ECO:0007669"/>
    <property type="project" value="UniProtKB-ARBA"/>
</dbReference>
<keyword evidence="3" id="KW-0694">RNA-binding</keyword>
<dbReference type="EC" id="5.4.99.-" evidence="4"/>
<dbReference type="InterPro" id="IPR020103">
    <property type="entry name" value="PsdUridine_synth_cat_dom_sf"/>
</dbReference>
<dbReference type="PROSITE" id="PS50889">
    <property type="entry name" value="S4"/>
    <property type="match status" value="1"/>
</dbReference>
<dbReference type="AlphaFoldDB" id="A0A2H0N2B2"/>
<dbReference type="CDD" id="cd02870">
    <property type="entry name" value="PseudoU_synth_RsuA_like"/>
    <property type="match status" value="1"/>
</dbReference>
<evidence type="ECO:0000259" key="5">
    <source>
        <dbReference type="SMART" id="SM00363"/>
    </source>
</evidence>
<gene>
    <name evidence="6" type="ORF">COV60_02270</name>
</gene>
<dbReference type="EMBL" id="PCWM01000055">
    <property type="protein sequence ID" value="PIR03057.1"/>
    <property type="molecule type" value="Genomic_DNA"/>
</dbReference>
<dbReference type="PANTHER" id="PTHR47683">
    <property type="entry name" value="PSEUDOURIDINE SYNTHASE FAMILY PROTEIN-RELATED"/>
    <property type="match status" value="1"/>
</dbReference>
<dbReference type="InterPro" id="IPR020094">
    <property type="entry name" value="TruA/RsuA/RluB/E/F_N"/>
</dbReference>
<comment type="similarity">
    <text evidence="1 4">Belongs to the pseudouridine synthase RsuA family.</text>
</comment>
<dbReference type="GO" id="GO:0000455">
    <property type="term" value="P:enzyme-directed rRNA pseudouridine synthesis"/>
    <property type="evidence" value="ECO:0007669"/>
    <property type="project" value="UniProtKB-ARBA"/>
</dbReference>
<comment type="caution">
    <text evidence="6">The sequence shown here is derived from an EMBL/GenBank/DDBJ whole genome shotgun (WGS) entry which is preliminary data.</text>
</comment>
<evidence type="ECO:0000256" key="3">
    <source>
        <dbReference type="PROSITE-ProRule" id="PRU00182"/>
    </source>
</evidence>
<dbReference type="PROSITE" id="PS01149">
    <property type="entry name" value="PSI_RSU"/>
    <property type="match status" value="1"/>
</dbReference>
<dbReference type="SUPFAM" id="SSF55174">
    <property type="entry name" value="Alpha-L RNA-binding motif"/>
    <property type="match status" value="1"/>
</dbReference>
<dbReference type="NCBIfam" id="TIGR00093">
    <property type="entry name" value="pseudouridine synthase"/>
    <property type="match status" value="1"/>
</dbReference>
<evidence type="ECO:0000313" key="6">
    <source>
        <dbReference type="EMBL" id="PIR03057.1"/>
    </source>
</evidence>
<dbReference type="Pfam" id="PF01479">
    <property type="entry name" value="S4"/>
    <property type="match status" value="1"/>
</dbReference>
<dbReference type="Gene3D" id="3.30.70.1560">
    <property type="entry name" value="Alpha-L RNA-binding motif"/>
    <property type="match status" value="1"/>
</dbReference>
<sequence length="270" mass="30602">MIRLNKHIADLGICSRRKADDLIIAGKVRVNGTAVKELGTKVDPDTDIITVLPVADGEIQRGSRDNTTTMFPTKKITASSIGSQTNKWYIALNKPVDYVSSTTNEFGASVLELITPDNYYKQAYRDDAKKLANIRLYPVGRLDKDSEGLLLLTNDGDLTNQLTHPRYEHEKEYEVTIDKQLTKDVRIILSKGMLIDGEQYGAMEIKKEFNKGRRVILTLILREGKNRHIRKMLGRLGYNISVLRRVRINKLKLGTLSIGKWKFVEKSDIV</sequence>
<evidence type="ECO:0000256" key="4">
    <source>
        <dbReference type="RuleBase" id="RU003887"/>
    </source>
</evidence>
<keyword evidence="2 4" id="KW-0413">Isomerase</keyword>
<dbReference type="InterPro" id="IPR002942">
    <property type="entry name" value="S4_RNA-bd"/>
</dbReference>
<dbReference type="InterPro" id="IPR036986">
    <property type="entry name" value="S4_RNA-bd_sf"/>
</dbReference>
<dbReference type="SUPFAM" id="SSF55120">
    <property type="entry name" value="Pseudouridine synthase"/>
    <property type="match status" value="1"/>
</dbReference>
<feature type="domain" description="RNA-binding S4" evidence="5">
    <location>
        <begin position="2"/>
        <end position="60"/>
    </location>
</feature>